<dbReference type="OrthoDB" id="6247875at2759"/>
<evidence type="ECO:0000256" key="4">
    <source>
        <dbReference type="PROSITE-ProRule" id="PRU00267"/>
    </source>
</evidence>
<evidence type="ECO:0000313" key="8">
    <source>
        <dbReference type="Proteomes" id="UP000276215"/>
    </source>
</evidence>
<feature type="domain" description="HMG box" evidence="6">
    <location>
        <begin position="177"/>
        <end position="245"/>
    </location>
</feature>
<dbReference type="Proteomes" id="UP000276215">
    <property type="component" value="Unassembled WGS sequence"/>
</dbReference>
<evidence type="ECO:0000256" key="3">
    <source>
        <dbReference type="ARBA" id="ARBA00023163"/>
    </source>
</evidence>
<evidence type="ECO:0000259" key="6">
    <source>
        <dbReference type="PROSITE" id="PS50118"/>
    </source>
</evidence>
<keyword evidence="3" id="KW-0804">Transcription</keyword>
<feature type="region of interest" description="Disordered" evidence="5">
    <location>
        <begin position="440"/>
        <end position="467"/>
    </location>
</feature>
<dbReference type="PROSITE" id="PS50118">
    <property type="entry name" value="HMG_BOX_2"/>
    <property type="match status" value="1"/>
</dbReference>
<dbReference type="STRING" id="1336337.A0A3N4K4L2"/>
<dbReference type="GO" id="GO:0000978">
    <property type="term" value="F:RNA polymerase II cis-regulatory region sequence-specific DNA binding"/>
    <property type="evidence" value="ECO:0007669"/>
    <property type="project" value="TreeGrafter"/>
</dbReference>
<keyword evidence="2 4" id="KW-0238">DNA-binding</keyword>
<dbReference type="GO" id="GO:0030154">
    <property type="term" value="P:cell differentiation"/>
    <property type="evidence" value="ECO:0007669"/>
    <property type="project" value="TreeGrafter"/>
</dbReference>
<dbReference type="InterPro" id="IPR036910">
    <property type="entry name" value="HMG_box_dom_sf"/>
</dbReference>
<accession>A0A3N4K4L2</accession>
<feature type="compositionally biased region" description="Polar residues" evidence="5">
    <location>
        <begin position="440"/>
        <end position="460"/>
    </location>
</feature>
<keyword evidence="8" id="KW-1185">Reference proteome</keyword>
<dbReference type="EMBL" id="ML120353">
    <property type="protein sequence ID" value="RPB05476.1"/>
    <property type="molecule type" value="Genomic_DNA"/>
</dbReference>
<dbReference type="CDD" id="cd01389">
    <property type="entry name" value="HMG-box_ROX1-like"/>
    <property type="match status" value="1"/>
</dbReference>
<dbReference type="GO" id="GO:0005634">
    <property type="term" value="C:nucleus"/>
    <property type="evidence" value="ECO:0007669"/>
    <property type="project" value="UniProtKB-UniRule"/>
</dbReference>
<dbReference type="GO" id="GO:0001228">
    <property type="term" value="F:DNA-binding transcription activator activity, RNA polymerase II-specific"/>
    <property type="evidence" value="ECO:0007669"/>
    <property type="project" value="TreeGrafter"/>
</dbReference>
<feature type="region of interest" description="Disordered" evidence="5">
    <location>
        <begin position="294"/>
        <end position="357"/>
    </location>
</feature>
<dbReference type="PANTHER" id="PTHR10270">
    <property type="entry name" value="SOX TRANSCRIPTION FACTOR"/>
    <property type="match status" value="1"/>
</dbReference>
<feature type="region of interest" description="Disordered" evidence="5">
    <location>
        <begin position="67"/>
        <end position="86"/>
    </location>
</feature>
<reference evidence="7 8" key="1">
    <citation type="journal article" date="2018" name="Nat. Ecol. Evol.">
        <title>Pezizomycetes genomes reveal the molecular basis of ectomycorrhizal truffle lifestyle.</title>
        <authorList>
            <person name="Murat C."/>
            <person name="Payen T."/>
            <person name="Noel B."/>
            <person name="Kuo A."/>
            <person name="Morin E."/>
            <person name="Chen J."/>
            <person name="Kohler A."/>
            <person name="Krizsan K."/>
            <person name="Balestrini R."/>
            <person name="Da Silva C."/>
            <person name="Montanini B."/>
            <person name="Hainaut M."/>
            <person name="Levati E."/>
            <person name="Barry K.W."/>
            <person name="Belfiori B."/>
            <person name="Cichocki N."/>
            <person name="Clum A."/>
            <person name="Dockter R.B."/>
            <person name="Fauchery L."/>
            <person name="Guy J."/>
            <person name="Iotti M."/>
            <person name="Le Tacon F."/>
            <person name="Lindquist E.A."/>
            <person name="Lipzen A."/>
            <person name="Malagnac F."/>
            <person name="Mello A."/>
            <person name="Molinier V."/>
            <person name="Miyauchi S."/>
            <person name="Poulain J."/>
            <person name="Riccioni C."/>
            <person name="Rubini A."/>
            <person name="Sitrit Y."/>
            <person name="Splivallo R."/>
            <person name="Traeger S."/>
            <person name="Wang M."/>
            <person name="Zifcakova L."/>
            <person name="Wipf D."/>
            <person name="Zambonelli A."/>
            <person name="Paolocci F."/>
            <person name="Nowrousian M."/>
            <person name="Ottonello S."/>
            <person name="Baldrian P."/>
            <person name="Spatafora J.W."/>
            <person name="Henrissat B."/>
            <person name="Nagy L.G."/>
            <person name="Aury J.M."/>
            <person name="Wincker P."/>
            <person name="Grigoriev I.V."/>
            <person name="Bonfante P."/>
            <person name="Martin F.M."/>
        </authorList>
    </citation>
    <scope>NUCLEOTIDE SEQUENCE [LARGE SCALE GENOMIC DNA]</scope>
    <source>
        <strain evidence="7 8">120613-1</strain>
    </source>
</reference>
<dbReference type="PANTHER" id="PTHR10270:SF161">
    <property type="entry name" value="SEX-DETERMINING REGION Y PROTEIN"/>
    <property type="match status" value="1"/>
</dbReference>
<dbReference type="InterPro" id="IPR009071">
    <property type="entry name" value="HMG_box_dom"/>
</dbReference>
<sequence length="714" mass="76084">MAGTVVEAPNVDEEAGGLRVLLEDLSDPRSLIDNTGSSLMAAGSTSPQMDVSALVVAQQHAAAHQARAAAALEQADAAEEHNHHQNHPQLRQVVNNVHSQQPQVPEKAPLSSTPPPPSTVTQDLPQQTVPHATPIKIPSRSTVEEGNGMPNTPGTSDLAVSVVSPSNICLCQQPARIPRPRNAFILFRQHNQAAVVAKHPGKPNPEISKIIGEMWRESSQDAKNLWQRHADEEKRKHFVRYPEYRYQPRRNGKKNAAAAAAAAAGSSAGASGGSSGGAVSPPLETAICSTCGGRTGSLSTPQTPATPGSAVPKTPGPQIPHSARTPTSAPLPSKRRRAGTEEDTPRGSTGSPAGPMGEQAGIEALLQLGSQGDDENIVVTELQASTKRQKMNGGSPTTDVLATSPLQNSLYSGHFSPQPHNPNIDPFLQQNGFEQSMSSLDAEGNLTNGPHQISSFSSELSEPHTPKPLSPMQKINAFNSICRPLSTAGSSRLPVIAIEGDDIEAVSELFHAVVKLISNSDPIEVINEPEIFASEQSHRLEGSAEINDGLLMLAGGGNDLDSTSVLKDSEDDIEAAKYLDHVALWRRRCVQIKNAVMHGNSASQRMVLVNRYMVSRSNSASAKLPSDGLSALQHWQWCATVWRGCIGPDMTIYVVNVPNGSIGGDAVEAKEGGKVVFVKKEVGELGRKTWEEKVIRRLVFEVGEIVRSLKGFMG</sequence>
<feature type="DNA-binding region" description="HMG box" evidence="4">
    <location>
        <begin position="177"/>
        <end position="245"/>
    </location>
</feature>
<dbReference type="Gene3D" id="1.10.30.10">
    <property type="entry name" value="High mobility group box domain"/>
    <property type="match status" value="1"/>
</dbReference>
<name>A0A3N4K4L2_9PEZI</name>
<feature type="region of interest" description="Disordered" evidence="5">
    <location>
        <begin position="98"/>
        <end position="153"/>
    </location>
</feature>
<dbReference type="SUPFAM" id="SSF47095">
    <property type="entry name" value="HMG-box"/>
    <property type="match status" value="1"/>
</dbReference>
<organism evidence="7 8">
    <name type="scientific">Choiromyces venosus 120613-1</name>
    <dbReference type="NCBI Taxonomy" id="1336337"/>
    <lineage>
        <taxon>Eukaryota</taxon>
        <taxon>Fungi</taxon>
        <taxon>Dikarya</taxon>
        <taxon>Ascomycota</taxon>
        <taxon>Pezizomycotina</taxon>
        <taxon>Pezizomycetes</taxon>
        <taxon>Pezizales</taxon>
        <taxon>Tuberaceae</taxon>
        <taxon>Choiromyces</taxon>
    </lineage>
</organism>
<gene>
    <name evidence="7" type="ORF">L873DRAFT_795829</name>
</gene>
<evidence type="ECO:0000313" key="7">
    <source>
        <dbReference type="EMBL" id="RPB05476.1"/>
    </source>
</evidence>
<dbReference type="FunFam" id="1.10.30.10:FF:000041">
    <property type="entry name" value="HMG box family protein"/>
    <property type="match status" value="1"/>
</dbReference>
<dbReference type="SMART" id="SM00398">
    <property type="entry name" value="HMG"/>
    <property type="match status" value="1"/>
</dbReference>
<proteinExistence type="predicted"/>
<keyword evidence="4" id="KW-0539">Nucleus</keyword>
<keyword evidence="1" id="KW-0805">Transcription regulation</keyword>
<dbReference type="InterPro" id="IPR050140">
    <property type="entry name" value="SRY-related_HMG-box_TF-like"/>
</dbReference>
<evidence type="ECO:0000256" key="5">
    <source>
        <dbReference type="SAM" id="MobiDB-lite"/>
    </source>
</evidence>
<dbReference type="AlphaFoldDB" id="A0A3N4K4L2"/>
<feature type="compositionally biased region" description="Polar residues" evidence="5">
    <location>
        <begin position="296"/>
        <end position="306"/>
    </location>
</feature>
<evidence type="ECO:0000256" key="2">
    <source>
        <dbReference type="ARBA" id="ARBA00023125"/>
    </source>
</evidence>
<dbReference type="GO" id="GO:0000122">
    <property type="term" value="P:negative regulation of transcription by RNA polymerase II"/>
    <property type="evidence" value="ECO:0007669"/>
    <property type="project" value="TreeGrafter"/>
</dbReference>
<dbReference type="Pfam" id="PF00505">
    <property type="entry name" value="HMG_box"/>
    <property type="match status" value="1"/>
</dbReference>
<protein>
    <recommendedName>
        <fullName evidence="6">HMG box domain-containing protein</fullName>
    </recommendedName>
</protein>
<evidence type="ECO:0000256" key="1">
    <source>
        <dbReference type="ARBA" id="ARBA00023015"/>
    </source>
</evidence>